<gene>
    <name evidence="1" type="ORF">GCM10008957_45170</name>
</gene>
<reference evidence="1" key="1">
    <citation type="journal article" date="2014" name="Int. J. Syst. Evol. Microbiol.">
        <title>Complete genome sequence of Corynebacterium casei LMG S-19264T (=DSM 44701T), isolated from a smear-ripened cheese.</title>
        <authorList>
            <consortium name="US DOE Joint Genome Institute (JGI-PGF)"/>
            <person name="Walter F."/>
            <person name="Albersmeier A."/>
            <person name="Kalinowski J."/>
            <person name="Ruckert C."/>
        </authorList>
    </citation>
    <scope>NUCLEOTIDE SEQUENCE</scope>
    <source>
        <strain evidence="1">JCM 31311</strain>
    </source>
</reference>
<dbReference type="Proteomes" id="UP000603865">
    <property type="component" value="Unassembled WGS sequence"/>
</dbReference>
<dbReference type="EMBL" id="BMQL01000045">
    <property type="protein sequence ID" value="GGR29026.1"/>
    <property type="molecule type" value="Genomic_DNA"/>
</dbReference>
<proteinExistence type="predicted"/>
<dbReference type="AlphaFoldDB" id="A0A918FD76"/>
<accession>A0A918FD76</accession>
<protein>
    <submittedName>
        <fullName evidence="1">Uncharacterized protein</fullName>
    </submittedName>
</protein>
<evidence type="ECO:0000313" key="1">
    <source>
        <dbReference type="EMBL" id="GGR29026.1"/>
    </source>
</evidence>
<comment type="caution">
    <text evidence="1">The sequence shown here is derived from an EMBL/GenBank/DDBJ whole genome shotgun (WGS) entry which is preliminary data.</text>
</comment>
<keyword evidence="2" id="KW-1185">Reference proteome</keyword>
<sequence length="61" mass="6923">MPFHEDSVFIPVFGDQSAFGGCDWQTCHQQVHGSQRVTERQQQEQKPLTVNITASSLDFMP</sequence>
<dbReference type="RefSeq" id="WP_189092781.1">
    <property type="nucleotide sequence ID" value="NZ_BMQL01000045.1"/>
</dbReference>
<organism evidence="1 2">
    <name type="scientific">Deinococcus ruber</name>
    <dbReference type="NCBI Taxonomy" id="1848197"/>
    <lineage>
        <taxon>Bacteria</taxon>
        <taxon>Thermotogati</taxon>
        <taxon>Deinococcota</taxon>
        <taxon>Deinococci</taxon>
        <taxon>Deinococcales</taxon>
        <taxon>Deinococcaceae</taxon>
        <taxon>Deinococcus</taxon>
    </lineage>
</organism>
<reference evidence="1" key="2">
    <citation type="submission" date="2020-09" db="EMBL/GenBank/DDBJ databases">
        <authorList>
            <person name="Sun Q."/>
            <person name="Ohkuma M."/>
        </authorList>
    </citation>
    <scope>NUCLEOTIDE SEQUENCE</scope>
    <source>
        <strain evidence="1">JCM 31311</strain>
    </source>
</reference>
<name>A0A918FD76_9DEIO</name>
<evidence type="ECO:0000313" key="2">
    <source>
        <dbReference type="Proteomes" id="UP000603865"/>
    </source>
</evidence>